<dbReference type="EMBL" id="AP022871">
    <property type="protein sequence ID" value="BCB90996.1"/>
    <property type="molecule type" value="Genomic_DNA"/>
</dbReference>
<feature type="region of interest" description="Disordered" evidence="1">
    <location>
        <begin position="153"/>
        <end position="194"/>
    </location>
</feature>
<sequence>MPVPVACEVCTVGGGITVTEGLPTARCSSSRHSASRAPHGVRTWCTYSPLRVSEICSKSSWWCGDMRPGSRGPETGSPKLTMSVLVRKRRPNEPGRRGWSATGYTRRRCPPTGSGHGSSGATRGCGRAYDAALWQRSSRSVLRASNARTTVVSTRAASTLSPGGTTTTAAPVTAASSPPAWTRTSAAGSVSSTR</sequence>
<dbReference type="KEGG" id="psuu:Psuf_083090"/>
<evidence type="ECO:0000313" key="2">
    <source>
        <dbReference type="EMBL" id="BCB90996.1"/>
    </source>
</evidence>
<feature type="region of interest" description="Disordered" evidence="1">
    <location>
        <begin position="91"/>
        <end position="123"/>
    </location>
</feature>
<reference evidence="2 3" key="2">
    <citation type="submission" date="2020-03" db="EMBL/GenBank/DDBJ databases">
        <authorList>
            <person name="Ichikawa N."/>
            <person name="Kimura A."/>
            <person name="Kitahashi Y."/>
            <person name="Uohara A."/>
        </authorList>
    </citation>
    <scope>NUCLEOTIDE SEQUENCE [LARGE SCALE GENOMIC DNA]</scope>
    <source>
        <strain evidence="2 3">NBRC 105367</strain>
    </source>
</reference>
<dbReference type="Proteomes" id="UP000503011">
    <property type="component" value="Chromosome"/>
</dbReference>
<name>A0A6F8YY51_9ACTN</name>
<evidence type="ECO:0000256" key="1">
    <source>
        <dbReference type="SAM" id="MobiDB-lite"/>
    </source>
</evidence>
<reference evidence="2 3" key="1">
    <citation type="submission" date="2020-03" db="EMBL/GenBank/DDBJ databases">
        <title>Whole genome shotgun sequence of Phytohabitans suffuscus NBRC 105367.</title>
        <authorList>
            <person name="Komaki H."/>
            <person name="Tamura T."/>
        </authorList>
    </citation>
    <scope>NUCLEOTIDE SEQUENCE [LARGE SCALE GENOMIC DNA]</scope>
    <source>
        <strain evidence="2 3">NBRC 105367</strain>
    </source>
</reference>
<feature type="compositionally biased region" description="Low complexity" evidence="1">
    <location>
        <begin position="156"/>
        <end position="182"/>
    </location>
</feature>
<organism evidence="2 3">
    <name type="scientific">Phytohabitans suffuscus</name>
    <dbReference type="NCBI Taxonomy" id="624315"/>
    <lineage>
        <taxon>Bacteria</taxon>
        <taxon>Bacillati</taxon>
        <taxon>Actinomycetota</taxon>
        <taxon>Actinomycetes</taxon>
        <taxon>Micromonosporales</taxon>
        <taxon>Micromonosporaceae</taxon>
    </lineage>
</organism>
<accession>A0A6F8YY51</accession>
<keyword evidence="3" id="KW-1185">Reference proteome</keyword>
<dbReference type="AlphaFoldDB" id="A0A6F8YY51"/>
<proteinExistence type="predicted"/>
<dbReference type="RefSeq" id="WP_173163608.1">
    <property type="nucleotide sequence ID" value="NZ_AP022871.1"/>
</dbReference>
<gene>
    <name evidence="2" type="ORF">Psuf_083090</name>
</gene>
<evidence type="ECO:0000313" key="3">
    <source>
        <dbReference type="Proteomes" id="UP000503011"/>
    </source>
</evidence>
<feature type="compositionally biased region" description="Polar residues" evidence="1">
    <location>
        <begin position="183"/>
        <end position="194"/>
    </location>
</feature>
<protein>
    <submittedName>
        <fullName evidence="2">Uncharacterized protein</fullName>
    </submittedName>
</protein>